<gene>
    <name evidence="1" type="ORF">G3A45_12070</name>
</gene>
<organism evidence="1 2">
    <name type="scientific">Caloranaerobacter azorensis</name>
    <dbReference type="NCBI Taxonomy" id="116090"/>
    <lineage>
        <taxon>Bacteria</taxon>
        <taxon>Bacillati</taxon>
        <taxon>Bacillota</taxon>
        <taxon>Tissierellia</taxon>
        <taxon>Tissierellales</taxon>
        <taxon>Thermohalobacteraceae</taxon>
        <taxon>Caloranaerobacter</taxon>
    </lineage>
</organism>
<protein>
    <submittedName>
        <fullName evidence="1">Uncharacterized protein</fullName>
    </submittedName>
</protein>
<dbReference type="RefSeq" id="WP_163235817.1">
    <property type="nucleotide sequence ID" value="NZ_CP048617.1"/>
</dbReference>
<accession>A0A6P1YFB6</accession>
<dbReference type="KEGG" id="cazo:G3A45_12070"/>
<dbReference type="EMBL" id="CP048617">
    <property type="protein sequence ID" value="QIB27941.1"/>
    <property type="molecule type" value="Genomic_DNA"/>
</dbReference>
<reference evidence="1 2" key="1">
    <citation type="submission" date="2020-02" db="EMBL/GenBank/DDBJ databases">
        <title>Thermophilic hydrogen producing bacteria, Caloranaerobacter azorensis.</title>
        <authorList>
            <person name="Baek K."/>
        </authorList>
    </citation>
    <scope>NUCLEOTIDE SEQUENCE [LARGE SCALE GENOMIC DNA]</scope>
    <source>
        <strain evidence="1 2">T3-1</strain>
    </source>
</reference>
<dbReference type="AlphaFoldDB" id="A0A6P1YFB6"/>
<evidence type="ECO:0000313" key="2">
    <source>
        <dbReference type="Proteomes" id="UP000464452"/>
    </source>
</evidence>
<proteinExistence type="predicted"/>
<sequence>MIKKRPEKQQKSENIKEVVQQSQIETVFNQEKIIANCEQNLNNVTNKTASILDKFENCKSIGKSRDIGKGAAALSLVNSKNGMRVTLGAEVYRRINSPDKIQIAFSADEIAVFKSLPENKNYFRPRITGKVKKAIIYSADLVREITNKYGLEFNNRVSYSFYDVRYITENGITIALVKVKK</sequence>
<dbReference type="Proteomes" id="UP000464452">
    <property type="component" value="Chromosome"/>
</dbReference>
<evidence type="ECO:0000313" key="1">
    <source>
        <dbReference type="EMBL" id="QIB27941.1"/>
    </source>
</evidence>
<name>A0A6P1YFB6_9FIRM</name>